<evidence type="ECO:0000313" key="2">
    <source>
        <dbReference type="Proteomes" id="UP000327085"/>
    </source>
</evidence>
<name>A0A5E4EJM2_PRUDU</name>
<protein>
    <submittedName>
        <fullName evidence="1">Uncharacterized protein</fullName>
    </submittedName>
</protein>
<evidence type="ECO:0000313" key="1">
    <source>
        <dbReference type="EMBL" id="VVA14078.1"/>
    </source>
</evidence>
<dbReference type="AlphaFoldDB" id="A0A5E4EJM2"/>
<gene>
    <name evidence="1" type="ORF">ALMOND_2B019576</name>
</gene>
<dbReference type="Proteomes" id="UP000327085">
    <property type="component" value="Chromosome 8"/>
</dbReference>
<reference evidence="2" key="1">
    <citation type="journal article" date="2020" name="Plant J.">
        <title>Transposons played a major role in the diversification between the closely related almond and peach genomes: results from the almond genome sequence.</title>
        <authorList>
            <person name="Alioto T."/>
            <person name="Alexiou K.G."/>
            <person name="Bardil A."/>
            <person name="Barteri F."/>
            <person name="Castanera R."/>
            <person name="Cruz F."/>
            <person name="Dhingra A."/>
            <person name="Duval H."/>
            <person name="Fernandez I Marti A."/>
            <person name="Frias L."/>
            <person name="Galan B."/>
            <person name="Garcia J.L."/>
            <person name="Howad W."/>
            <person name="Gomez-Garrido J."/>
            <person name="Gut M."/>
            <person name="Julca I."/>
            <person name="Morata J."/>
            <person name="Puigdomenech P."/>
            <person name="Ribeca P."/>
            <person name="Rubio Cabetas M.J."/>
            <person name="Vlasova A."/>
            <person name="Wirthensohn M."/>
            <person name="Garcia-Mas J."/>
            <person name="Gabaldon T."/>
            <person name="Casacuberta J.M."/>
            <person name="Arus P."/>
        </authorList>
    </citation>
    <scope>NUCLEOTIDE SEQUENCE [LARGE SCALE GENOMIC DNA]</scope>
    <source>
        <strain evidence="2">cv. Texas</strain>
    </source>
</reference>
<dbReference type="EMBL" id="CABIKO010000009">
    <property type="protein sequence ID" value="VVA14078.1"/>
    <property type="molecule type" value="Genomic_DNA"/>
</dbReference>
<proteinExistence type="predicted"/>
<sequence length="61" mass="7129">MELARMFRFNRTFAPTTPDLQPHHQERLISIMASIQVDSPTVNFRFRDLNSSLRIGVSILR</sequence>
<accession>A0A5E4EJM2</accession>
<organism evidence="1 2">
    <name type="scientific">Prunus dulcis</name>
    <name type="common">Almond</name>
    <name type="synonym">Amygdalus dulcis</name>
    <dbReference type="NCBI Taxonomy" id="3755"/>
    <lineage>
        <taxon>Eukaryota</taxon>
        <taxon>Viridiplantae</taxon>
        <taxon>Streptophyta</taxon>
        <taxon>Embryophyta</taxon>
        <taxon>Tracheophyta</taxon>
        <taxon>Spermatophyta</taxon>
        <taxon>Magnoliopsida</taxon>
        <taxon>eudicotyledons</taxon>
        <taxon>Gunneridae</taxon>
        <taxon>Pentapetalae</taxon>
        <taxon>rosids</taxon>
        <taxon>fabids</taxon>
        <taxon>Rosales</taxon>
        <taxon>Rosaceae</taxon>
        <taxon>Amygdaloideae</taxon>
        <taxon>Amygdaleae</taxon>
        <taxon>Prunus</taxon>
    </lineage>
</organism>
<dbReference type="Gramene" id="VVA14078">
    <property type="protein sequence ID" value="VVA14078"/>
    <property type="gene ID" value="Prudul26B019576"/>
</dbReference>
<dbReference type="InParanoid" id="A0A5E4EJM2"/>